<accession>A0A8H7JD20</accession>
<evidence type="ECO:0000256" key="1">
    <source>
        <dbReference type="SAM" id="MobiDB-lite"/>
    </source>
</evidence>
<reference evidence="2" key="2">
    <citation type="submission" date="2020-09" db="EMBL/GenBank/DDBJ databases">
        <title>Reference genome assembly for Australian Ascochyta lentis isolate Al4.</title>
        <authorList>
            <person name="Lee R.C."/>
            <person name="Farfan-Caceres L.M."/>
            <person name="Debler J.W."/>
            <person name="Williams A.H."/>
            <person name="Henares B.M."/>
        </authorList>
    </citation>
    <scope>NUCLEOTIDE SEQUENCE</scope>
    <source>
        <strain evidence="2">Al4</strain>
    </source>
</reference>
<organism evidence="2 3">
    <name type="scientific">Ascochyta lentis</name>
    <dbReference type="NCBI Taxonomy" id="205686"/>
    <lineage>
        <taxon>Eukaryota</taxon>
        <taxon>Fungi</taxon>
        <taxon>Dikarya</taxon>
        <taxon>Ascomycota</taxon>
        <taxon>Pezizomycotina</taxon>
        <taxon>Dothideomycetes</taxon>
        <taxon>Pleosporomycetidae</taxon>
        <taxon>Pleosporales</taxon>
        <taxon>Pleosporineae</taxon>
        <taxon>Didymellaceae</taxon>
        <taxon>Ascochyta</taxon>
    </lineage>
</organism>
<keyword evidence="3" id="KW-1185">Reference proteome</keyword>
<proteinExistence type="predicted"/>
<feature type="compositionally biased region" description="Basic and acidic residues" evidence="1">
    <location>
        <begin position="179"/>
        <end position="193"/>
    </location>
</feature>
<name>A0A8H7JD20_9PLEO</name>
<feature type="region of interest" description="Disordered" evidence="1">
    <location>
        <begin position="106"/>
        <end position="140"/>
    </location>
</feature>
<gene>
    <name evidence="2" type="ORF">EKO04_001345</name>
</gene>
<evidence type="ECO:0000313" key="3">
    <source>
        <dbReference type="Proteomes" id="UP000651452"/>
    </source>
</evidence>
<feature type="region of interest" description="Disordered" evidence="1">
    <location>
        <begin position="177"/>
        <end position="202"/>
    </location>
</feature>
<protein>
    <submittedName>
        <fullName evidence="2">Uncharacterized protein</fullName>
    </submittedName>
</protein>
<sequence>MDIVRNTASAVKNMFNSPTRQADEFHMAAKFEQKTPSPREATFVTNDQYESPKEFRNFASPNDLAGIPNSVLRKMVASSRRNYRRERRARNELQRENEEMCNRRRELLRDHQQQRREYQDLRQKHQELSQEHGQLRREHQDLRRAHQGLRRAHQELGGENQELQCVHDEAKQELAAVRSENRKLRDGTERERMQSANGKQPLKADRSYYESRYNYILKQIILPYAEDNGLTYNENHAANMNVVLGPLGQIALQAKTLQTQIETLPVQLQESQAEAEVLRHQVRELQKEMLARVEKTQAISDEQFAQEFRALSANVKSLSRSVRPTQDINIFHVLDSGVLFLDTKQRHWKIRTNQKYYIEVWIWSALLEMVFETPFSVYGGDANGVWGNNWEALYGDSHEGGLPYPTASSESYRCTVVGELARLTGRETIIQGQGDAHLHNMRGARRLATGVLECRNEVANVIGRKLATISSTVDVSQIPTIIDRAFALALDMSLQKCRLQLTYPAIGAVFKENSMSPMPDLDGEDVDDGVVAFIVNPGLTKWGDAHGKMLDQRYDIVPSLVQLQRHEKVVGVKPELF</sequence>
<dbReference type="OrthoDB" id="3545916at2759"/>
<evidence type="ECO:0000313" key="2">
    <source>
        <dbReference type="EMBL" id="KAF9700166.1"/>
    </source>
</evidence>
<dbReference type="AlphaFoldDB" id="A0A8H7JD20"/>
<reference evidence="2" key="1">
    <citation type="submission" date="2018-12" db="EMBL/GenBank/DDBJ databases">
        <authorList>
            <person name="Syme R.A."/>
            <person name="Farfan-Caceres L."/>
            <person name="Lichtenzveig J."/>
        </authorList>
    </citation>
    <scope>NUCLEOTIDE SEQUENCE</scope>
    <source>
        <strain evidence="2">Al4</strain>
    </source>
</reference>
<dbReference type="Proteomes" id="UP000651452">
    <property type="component" value="Unassembled WGS sequence"/>
</dbReference>
<comment type="caution">
    <text evidence="2">The sequence shown here is derived from an EMBL/GenBank/DDBJ whole genome shotgun (WGS) entry which is preliminary data.</text>
</comment>
<dbReference type="EMBL" id="RZGK01000003">
    <property type="protein sequence ID" value="KAF9700166.1"/>
    <property type="molecule type" value="Genomic_DNA"/>
</dbReference>